<dbReference type="SUPFAM" id="SSF52402">
    <property type="entry name" value="Adenine nucleotide alpha hydrolases-like"/>
    <property type="match status" value="1"/>
</dbReference>
<comment type="pathway">
    <text evidence="2 19">Cofactor biosynthesis; thiamine diphosphate biosynthesis.</text>
</comment>
<evidence type="ECO:0000256" key="6">
    <source>
        <dbReference type="ARBA" id="ARBA00022741"/>
    </source>
</evidence>
<evidence type="ECO:0000256" key="19">
    <source>
        <dbReference type="HAMAP-Rule" id="MF_00021"/>
    </source>
</evidence>
<evidence type="ECO:0000256" key="2">
    <source>
        <dbReference type="ARBA" id="ARBA00004948"/>
    </source>
</evidence>
<evidence type="ECO:0000256" key="16">
    <source>
        <dbReference type="ARBA" id="ARBA00075337"/>
    </source>
</evidence>
<gene>
    <name evidence="19" type="primary">thiI</name>
    <name evidence="21" type="ORF">BLITH_1150</name>
</gene>
<dbReference type="Proteomes" id="UP000244016">
    <property type="component" value="Unassembled WGS sequence"/>
</dbReference>
<dbReference type="AlphaFoldDB" id="A0A2T5G7L4"/>
<comment type="catalytic activity">
    <reaction evidence="11 19">
        <text>[ThiS sulfur-carrier protein]-C-terminal Gly-Gly-AMP + S-sulfanyl-L-cysteinyl-[cysteine desulfurase] + AH2 = [ThiS sulfur-carrier protein]-C-terminal-Gly-aminoethanethioate + L-cysteinyl-[cysteine desulfurase] + A + AMP + 2 H(+)</text>
        <dbReference type="Rhea" id="RHEA:43340"/>
        <dbReference type="Rhea" id="RHEA-COMP:12157"/>
        <dbReference type="Rhea" id="RHEA-COMP:12158"/>
        <dbReference type="Rhea" id="RHEA-COMP:12910"/>
        <dbReference type="Rhea" id="RHEA-COMP:19908"/>
        <dbReference type="ChEBI" id="CHEBI:13193"/>
        <dbReference type="ChEBI" id="CHEBI:15378"/>
        <dbReference type="ChEBI" id="CHEBI:17499"/>
        <dbReference type="ChEBI" id="CHEBI:29950"/>
        <dbReference type="ChEBI" id="CHEBI:61963"/>
        <dbReference type="ChEBI" id="CHEBI:90618"/>
        <dbReference type="ChEBI" id="CHEBI:232372"/>
        <dbReference type="ChEBI" id="CHEBI:456215"/>
    </reaction>
</comment>
<dbReference type="InterPro" id="IPR014729">
    <property type="entry name" value="Rossmann-like_a/b/a_fold"/>
</dbReference>
<proteinExistence type="inferred from homology"/>
<dbReference type="InterPro" id="IPR050102">
    <property type="entry name" value="tRNA_sulfurtransferase_ThiI"/>
</dbReference>
<keyword evidence="4 19" id="KW-0820">tRNA-binding</keyword>
<dbReference type="InterPro" id="IPR004114">
    <property type="entry name" value="THUMP_dom"/>
</dbReference>
<dbReference type="EMBL" id="PEBW01000003">
    <property type="protein sequence ID" value="PTQ52183.1"/>
    <property type="molecule type" value="Genomic_DNA"/>
</dbReference>
<sequence>MGEETTLLEHLWGDGGESPYDTLLVRYGELALKGKNRRDFERVLHARVRRALEGLAPVRIRRTFGRMYIHGPEPVLVEAARRLERVFGIFSFSLARRAENDLEAIRAAALAVLRAEVARRPGVRTFKVSARRTDPRFPLRVPELLPAIGGYLLPRSGGLRVDVNHPDLEIAVEIRPEGTYVYAARIPGPGGLPLGTNGKALLLLSGGIDSPVAGWYVMRRGVRIEAVHFHSPPYTKPEAKDKVLALGRILAAWSDEFRVHFVSLTEILLALRDAIPEALRTVILRRFMMRIATELARERRALAIVTGESLGQVASQTLEALAAIEDAAELPVLRPLVGLDKTEIIDRARKIGTYETSVLPHEDTCTLFLPRHPKTRPRLAEVRAVEERSGLDISGLVARALATVESVTLQADVGGERAAGALSSDPTVEEDEGLSFYL</sequence>
<dbReference type="GO" id="GO:0000049">
    <property type="term" value="F:tRNA binding"/>
    <property type="evidence" value="ECO:0007669"/>
    <property type="project" value="UniProtKB-UniRule"/>
</dbReference>
<comment type="caution">
    <text evidence="21">The sequence shown here is derived from an EMBL/GenBank/DDBJ whole genome shotgun (WGS) entry which is preliminary data.</text>
</comment>
<reference evidence="21 22" key="1">
    <citation type="submission" date="2017-08" db="EMBL/GenBank/DDBJ databases">
        <title>Burning lignite coal seam in the remote Altai Mountains harbors a hydrogen-driven thermophilic microbial community.</title>
        <authorList>
            <person name="Kadnikov V.V."/>
            <person name="Mardanov A.V."/>
            <person name="Ivasenko D."/>
            <person name="Beletsky A.V."/>
            <person name="Karnachuk O.V."/>
            <person name="Ravin N.V."/>
        </authorList>
    </citation>
    <scope>NUCLEOTIDE SEQUENCE [LARGE SCALE GENOMIC DNA]</scope>
    <source>
        <strain evidence="21">AL31</strain>
    </source>
</reference>
<evidence type="ECO:0000256" key="15">
    <source>
        <dbReference type="ARBA" id="ARBA00071867"/>
    </source>
</evidence>
<keyword evidence="5 19" id="KW-0808">Transferase</keyword>
<dbReference type="InterPro" id="IPR003720">
    <property type="entry name" value="tRNA_STrfase"/>
</dbReference>
<dbReference type="GO" id="GO:0004810">
    <property type="term" value="F:CCA tRNA nucleotidyltransferase activity"/>
    <property type="evidence" value="ECO:0007669"/>
    <property type="project" value="InterPro"/>
</dbReference>
<keyword evidence="8 19" id="KW-0694">RNA-binding</keyword>
<dbReference type="GO" id="GO:0009229">
    <property type="term" value="P:thiamine diphosphate biosynthetic process"/>
    <property type="evidence" value="ECO:0007669"/>
    <property type="project" value="UniProtKB-UniRule"/>
</dbReference>
<evidence type="ECO:0000313" key="21">
    <source>
        <dbReference type="EMBL" id="PTQ52183.1"/>
    </source>
</evidence>
<dbReference type="SUPFAM" id="SSF143437">
    <property type="entry name" value="THUMP domain-like"/>
    <property type="match status" value="1"/>
</dbReference>
<dbReference type="CDD" id="cd11716">
    <property type="entry name" value="THUMP_ThiI"/>
    <property type="match status" value="1"/>
</dbReference>
<name>A0A2T5G7L4_9BACL</name>
<dbReference type="FunFam" id="3.40.50.620:FF:000053">
    <property type="entry name" value="Probable tRNA sulfurtransferase"/>
    <property type="match status" value="1"/>
</dbReference>
<feature type="binding site" evidence="19">
    <location>
        <position position="316"/>
    </location>
    <ligand>
        <name>ATP</name>
        <dbReference type="ChEBI" id="CHEBI:30616"/>
    </ligand>
</feature>
<dbReference type="Gene3D" id="3.30.2130.30">
    <property type="match status" value="1"/>
</dbReference>
<dbReference type="InterPro" id="IPR054173">
    <property type="entry name" value="ThiI_fer"/>
</dbReference>
<evidence type="ECO:0000256" key="17">
    <source>
        <dbReference type="ARBA" id="ARBA00077849"/>
    </source>
</evidence>
<feature type="domain" description="THUMP" evidence="20">
    <location>
        <begin position="77"/>
        <end position="185"/>
    </location>
</feature>
<keyword evidence="6 19" id="KW-0547">Nucleotide-binding</keyword>
<evidence type="ECO:0000256" key="9">
    <source>
        <dbReference type="ARBA" id="ARBA00022977"/>
    </source>
</evidence>
<dbReference type="CDD" id="cd01712">
    <property type="entry name" value="PPase_ThiI"/>
    <property type="match status" value="1"/>
</dbReference>
<dbReference type="GO" id="GO:0005829">
    <property type="term" value="C:cytosol"/>
    <property type="evidence" value="ECO:0007669"/>
    <property type="project" value="TreeGrafter"/>
</dbReference>
<organism evidence="21 22">
    <name type="scientific">Brockia lithotrophica</name>
    <dbReference type="NCBI Taxonomy" id="933949"/>
    <lineage>
        <taxon>Bacteria</taxon>
        <taxon>Bacillati</taxon>
        <taxon>Bacillota</taxon>
        <taxon>Bacilli</taxon>
        <taxon>Bacillales</taxon>
        <taxon>Bacillales Family X. Incertae Sedis</taxon>
        <taxon>Brockia</taxon>
    </lineage>
</organism>
<evidence type="ECO:0000256" key="5">
    <source>
        <dbReference type="ARBA" id="ARBA00022679"/>
    </source>
</evidence>
<feature type="binding site" evidence="19">
    <location>
        <position position="285"/>
    </location>
    <ligand>
        <name>ATP</name>
        <dbReference type="ChEBI" id="CHEBI:30616"/>
    </ligand>
</feature>
<comment type="subcellular location">
    <subcellularLocation>
        <location evidence="1 19">Cytoplasm</location>
    </subcellularLocation>
</comment>
<dbReference type="PANTHER" id="PTHR43209">
    <property type="entry name" value="TRNA SULFURTRANSFERASE"/>
    <property type="match status" value="1"/>
</dbReference>
<dbReference type="UniPathway" id="UPA00060"/>
<evidence type="ECO:0000256" key="14">
    <source>
        <dbReference type="ARBA" id="ARBA00066827"/>
    </source>
</evidence>
<dbReference type="PROSITE" id="PS51165">
    <property type="entry name" value="THUMP"/>
    <property type="match status" value="1"/>
</dbReference>
<evidence type="ECO:0000256" key="10">
    <source>
        <dbReference type="ARBA" id="ARBA00050570"/>
    </source>
</evidence>
<evidence type="ECO:0000256" key="1">
    <source>
        <dbReference type="ARBA" id="ARBA00004496"/>
    </source>
</evidence>
<keyword evidence="9 19" id="KW-0784">Thiamine biosynthesis</keyword>
<dbReference type="Pfam" id="PF02926">
    <property type="entry name" value="THUMP"/>
    <property type="match status" value="1"/>
</dbReference>
<dbReference type="GO" id="GO:0052837">
    <property type="term" value="P:thiazole biosynthetic process"/>
    <property type="evidence" value="ECO:0007669"/>
    <property type="project" value="TreeGrafter"/>
</dbReference>
<keyword evidence="7 19" id="KW-0067">ATP-binding</keyword>
<evidence type="ECO:0000259" key="20">
    <source>
        <dbReference type="PROSITE" id="PS51165"/>
    </source>
</evidence>
<keyword evidence="3 19" id="KW-0963">Cytoplasm</keyword>
<evidence type="ECO:0000256" key="13">
    <source>
        <dbReference type="ARBA" id="ARBA00061472"/>
    </source>
</evidence>
<dbReference type="SMART" id="SM00981">
    <property type="entry name" value="THUMP"/>
    <property type="match status" value="1"/>
</dbReference>
<dbReference type="GO" id="GO:0002937">
    <property type="term" value="P:tRNA 4-thiouridine biosynthesis"/>
    <property type="evidence" value="ECO:0007669"/>
    <property type="project" value="TreeGrafter"/>
</dbReference>
<dbReference type="GO" id="GO:0140741">
    <property type="term" value="F:tRNA-uracil-4 sulfurtransferase activity"/>
    <property type="evidence" value="ECO:0007669"/>
    <property type="project" value="UniProtKB-EC"/>
</dbReference>
<dbReference type="Pfam" id="PF02568">
    <property type="entry name" value="ThiI"/>
    <property type="match status" value="1"/>
</dbReference>
<dbReference type="Pfam" id="PF22025">
    <property type="entry name" value="ThiI_fer"/>
    <property type="match status" value="1"/>
</dbReference>
<dbReference type="InterPro" id="IPR049962">
    <property type="entry name" value="THUMP_ThiI"/>
</dbReference>
<comment type="catalytic activity">
    <reaction evidence="10 19">
        <text>[ThiI sulfur-carrier protein]-S-sulfanyl-L-cysteine + a uridine in tRNA + 2 reduced [2Fe-2S]-[ferredoxin] + ATP + H(+) = [ThiI sulfur-carrier protein]-L-cysteine + a 4-thiouridine in tRNA + 2 oxidized [2Fe-2S]-[ferredoxin] + AMP + diphosphate</text>
        <dbReference type="Rhea" id="RHEA:24176"/>
        <dbReference type="Rhea" id="RHEA-COMP:10000"/>
        <dbReference type="Rhea" id="RHEA-COMP:10001"/>
        <dbReference type="Rhea" id="RHEA-COMP:13337"/>
        <dbReference type="Rhea" id="RHEA-COMP:13338"/>
        <dbReference type="Rhea" id="RHEA-COMP:13339"/>
        <dbReference type="Rhea" id="RHEA-COMP:13340"/>
        <dbReference type="ChEBI" id="CHEBI:15378"/>
        <dbReference type="ChEBI" id="CHEBI:29950"/>
        <dbReference type="ChEBI" id="CHEBI:30616"/>
        <dbReference type="ChEBI" id="CHEBI:33019"/>
        <dbReference type="ChEBI" id="CHEBI:33737"/>
        <dbReference type="ChEBI" id="CHEBI:33738"/>
        <dbReference type="ChEBI" id="CHEBI:61963"/>
        <dbReference type="ChEBI" id="CHEBI:65315"/>
        <dbReference type="ChEBI" id="CHEBI:136798"/>
        <dbReference type="ChEBI" id="CHEBI:456215"/>
        <dbReference type="EC" id="2.8.1.4"/>
    </reaction>
</comment>
<evidence type="ECO:0000256" key="4">
    <source>
        <dbReference type="ARBA" id="ARBA00022555"/>
    </source>
</evidence>
<dbReference type="EC" id="2.8.1.4" evidence="14 19"/>
<dbReference type="GO" id="GO:0009228">
    <property type="term" value="P:thiamine biosynthetic process"/>
    <property type="evidence" value="ECO:0007669"/>
    <property type="project" value="UniProtKB-KW"/>
</dbReference>
<feature type="binding site" evidence="19">
    <location>
        <begin position="203"/>
        <end position="204"/>
    </location>
    <ligand>
        <name>ATP</name>
        <dbReference type="ChEBI" id="CHEBI:30616"/>
    </ligand>
</feature>
<accession>A0A2T5G7L4</accession>
<comment type="function">
    <text evidence="12 19">Catalyzes the ATP-dependent transfer of a sulfur to tRNA to produce 4-thiouridine in position 8 of tRNAs, which functions as a near-UV photosensor. Also catalyzes the transfer of sulfur to the sulfur carrier protein ThiS, forming ThiS-thiocarboxylate. This is a step in the synthesis of thiazole, in the thiamine biosynthesis pathway. The sulfur is donated as persulfide by IscS.</text>
</comment>
<dbReference type="HAMAP" id="MF_00021">
    <property type="entry name" value="ThiI"/>
    <property type="match status" value="1"/>
</dbReference>
<evidence type="ECO:0000256" key="8">
    <source>
        <dbReference type="ARBA" id="ARBA00022884"/>
    </source>
</evidence>
<dbReference type="InterPro" id="IPR049961">
    <property type="entry name" value="ThiI_N"/>
</dbReference>
<evidence type="ECO:0000256" key="7">
    <source>
        <dbReference type="ARBA" id="ARBA00022840"/>
    </source>
</evidence>
<dbReference type="PANTHER" id="PTHR43209:SF1">
    <property type="entry name" value="TRNA SULFURTRANSFERASE"/>
    <property type="match status" value="1"/>
</dbReference>
<evidence type="ECO:0000256" key="18">
    <source>
        <dbReference type="ARBA" id="ARBA00080570"/>
    </source>
</evidence>
<dbReference type="NCBIfam" id="TIGR00342">
    <property type="entry name" value="tRNA uracil 4-sulfurtransferase ThiI"/>
    <property type="match status" value="1"/>
</dbReference>
<dbReference type="GO" id="GO:0005524">
    <property type="term" value="F:ATP binding"/>
    <property type="evidence" value="ECO:0007669"/>
    <property type="project" value="UniProtKB-UniRule"/>
</dbReference>
<feature type="binding site" evidence="19">
    <location>
        <position position="307"/>
    </location>
    <ligand>
        <name>ATP</name>
        <dbReference type="ChEBI" id="CHEBI:30616"/>
    </ligand>
</feature>
<dbReference type="InterPro" id="IPR020536">
    <property type="entry name" value="ThiI_AANH"/>
</dbReference>
<evidence type="ECO:0000256" key="12">
    <source>
        <dbReference type="ARBA" id="ARBA00058382"/>
    </source>
</evidence>
<protein>
    <recommendedName>
        <fullName evidence="15 19">Probable tRNA sulfurtransferase</fullName>
        <ecNumber evidence="14 19">2.8.1.4</ecNumber>
    </recommendedName>
    <alternativeName>
        <fullName evidence="16 19">Sulfur carrier protein ThiS sulfurtransferase</fullName>
    </alternativeName>
    <alternativeName>
        <fullName evidence="17 19">Thiamine biosynthesis protein ThiI</fullName>
    </alternativeName>
    <alternativeName>
        <fullName evidence="18 19">tRNA 4-thiouridine synthase</fullName>
    </alternativeName>
</protein>
<feature type="binding site" evidence="19">
    <location>
        <begin position="228"/>
        <end position="229"/>
    </location>
    <ligand>
        <name>ATP</name>
        <dbReference type="ChEBI" id="CHEBI:30616"/>
    </ligand>
</feature>
<dbReference type="Gene3D" id="3.40.50.620">
    <property type="entry name" value="HUPs"/>
    <property type="match status" value="1"/>
</dbReference>
<evidence type="ECO:0000313" key="22">
    <source>
        <dbReference type="Proteomes" id="UP000244016"/>
    </source>
</evidence>
<evidence type="ECO:0000256" key="3">
    <source>
        <dbReference type="ARBA" id="ARBA00022490"/>
    </source>
</evidence>
<comment type="similarity">
    <text evidence="13 19">Belongs to the ThiI family.</text>
</comment>
<evidence type="ECO:0000256" key="11">
    <source>
        <dbReference type="ARBA" id="ARBA00052330"/>
    </source>
</evidence>